<dbReference type="Proteomes" id="UP001597277">
    <property type="component" value="Unassembled WGS sequence"/>
</dbReference>
<dbReference type="Gene3D" id="3.20.20.100">
    <property type="entry name" value="NADP-dependent oxidoreductase domain"/>
    <property type="match status" value="1"/>
</dbReference>
<protein>
    <submittedName>
        <fullName evidence="3">Aldo/keto reductase</fullName>
    </submittedName>
</protein>
<dbReference type="RefSeq" id="WP_388010455.1">
    <property type="nucleotide sequence ID" value="NZ_JBHUEE010000012.1"/>
</dbReference>
<evidence type="ECO:0000256" key="1">
    <source>
        <dbReference type="SAM" id="MobiDB-lite"/>
    </source>
</evidence>
<dbReference type="InterPro" id="IPR050523">
    <property type="entry name" value="AKR_Detox_Biosynth"/>
</dbReference>
<proteinExistence type="predicted"/>
<evidence type="ECO:0000259" key="2">
    <source>
        <dbReference type="Pfam" id="PF00248"/>
    </source>
</evidence>
<evidence type="ECO:0000313" key="3">
    <source>
        <dbReference type="EMBL" id="MFD1719678.1"/>
    </source>
</evidence>
<name>A0ABW4L899_9MICO</name>
<dbReference type="SUPFAM" id="SSF51430">
    <property type="entry name" value="NAD(P)-linked oxidoreductase"/>
    <property type="match status" value="1"/>
</dbReference>
<dbReference type="PANTHER" id="PTHR43364:SF6">
    <property type="entry name" value="OXIDOREDUCTASE-RELATED"/>
    <property type="match status" value="1"/>
</dbReference>
<accession>A0ABW4L899</accession>
<feature type="domain" description="NADP-dependent oxidoreductase" evidence="2">
    <location>
        <begin position="33"/>
        <end position="337"/>
    </location>
</feature>
<dbReference type="InterPro" id="IPR036812">
    <property type="entry name" value="NAD(P)_OxRdtase_dom_sf"/>
</dbReference>
<dbReference type="PANTHER" id="PTHR43364">
    <property type="entry name" value="NADH-SPECIFIC METHYLGLYOXAL REDUCTASE-RELATED"/>
    <property type="match status" value="1"/>
</dbReference>
<sequence length="341" mass="37481">MDTPHLTSTPQHDASSGTSETVRDHTPDLTPDVVLGAMLFGTRTDEGRAFEILDTFVEAGGVWIDTADCYAFWADPRGVGGASEEVLGRWLRARPGAVAQVRISTKIRHQPTVAHRWPESAAGLSADAIRTCLQRSLERLGLDSVDLLWAHAEDRTVPLLETVEALDEAHRSGLVRRLGASNHATWRLERARRLATERRLEPFTAMQLRRSYVEPRPDAVLPDAGHRLADADALDYAKTEGLPLWAYCTLVNGAYTRPDKPFPPAYDHRGTERRLAALSQVAQSLDATATQVVLAWLLRGRPGTSPIVGVSSAEQLSEVMQARTLALTEEHLAVLDAPELR</sequence>
<dbReference type="InterPro" id="IPR023210">
    <property type="entry name" value="NADP_OxRdtase_dom"/>
</dbReference>
<evidence type="ECO:0000313" key="4">
    <source>
        <dbReference type="Proteomes" id="UP001597277"/>
    </source>
</evidence>
<dbReference type="Pfam" id="PF00248">
    <property type="entry name" value="Aldo_ket_red"/>
    <property type="match status" value="1"/>
</dbReference>
<dbReference type="EMBL" id="JBHUEE010000012">
    <property type="protein sequence ID" value="MFD1719678.1"/>
    <property type="molecule type" value="Genomic_DNA"/>
</dbReference>
<comment type="caution">
    <text evidence="3">The sequence shown here is derived from an EMBL/GenBank/DDBJ whole genome shotgun (WGS) entry which is preliminary data.</text>
</comment>
<reference evidence="4" key="1">
    <citation type="journal article" date="2019" name="Int. J. Syst. Evol. Microbiol.">
        <title>The Global Catalogue of Microorganisms (GCM) 10K type strain sequencing project: providing services to taxonomists for standard genome sequencing and annotation.</title>
        <authorList>
            <consortium name="The Broad Institute Genomics Platform"/>
            <consortium name="The Broad Institute Genome Sequencing Center for Infectious Disease"/>
            <person name="Wu L."/>
            <person name="Ma J."/>
        </authorList>
    </citation>
    <scope>NUCLEOTIDE SEQUENCE [LARGE SCALE GENOMIC DNA]</scope>
    <source>
        <strain evidence="4">JCM 17130</strain>
    </source>
</reference>
<feature type="compositionally biased region" description="Polar residues" evidence="1">
    <location>
        <begin position="1"/>
        <end position="20"/>
    </location>
</feature>
<feature type="region of interest" description="Disordered" evidence="1">
    <location>
        <begin position="1"/>
        <end position="28"/>
    </location>
</feature>
<gene>
    <name evidence="3" type="ORF">ACFSE6_17670</name>
</gene>
<organism evidence="3 4">
    <name type="scientific">Georgenia deserti</name>
    <dbReference type="NCBI Taxonomy" id="2093781"/>
    <lineage>
        <taxon>Bacteria</taxon>
        <taxon>Bacillati</taxon>
        <taxon>Actinomycetota</taxon>
        <taxon>Actinomycetes</taxon>
        <taxon>Micrococcales</taxon>
        <taxon>Bogoriellaceae</taxon>
        <taxon>Georgenia</taxon>
    </lineage>
</organism>
<keyword evidence="4" id="KW-1185">Reference proteome</keyword>